<dbReference type="InterPro" id="IPR035441">
    <property type="entry name" value="TFIIS/LEDGF_dom_sf"/>
</dbReference>
<keyword evidence="4" id="KW-0805">Transcription regulation</keyword>
<reference evidence="13" key="1">
    <citation type="submission" date="2025-08" db="UniProtKB">
        <authorList>
            <consortium name="RefSeq"/>
        </authorList>
    </citation>
    <scope>IDENTIFICATION</scope>
</reference>
<evidence type="ECO:0000256" key="10">
    <source>
        <dbReference type="SAM" id="MobiDB-lite"/>
    </source>
</evidence>
<feature type="compositionally biased region" description="Basic residues" evidence="10">
    <location>
        <begin position="271"/>
        <end position="280"/>
    </location>
</feature>
<dbReference type="SMART" id="SM00509">
    <property type="entry name" value="TFS2N"/>
    <property type="match status" value="1"/>
</dbReference>
<feature type="region of interest" description="Disordered" evidence="10">
    <location>
        <begin position="1302"/>
        <end position="1323"/>
    </location>
</feature>
<keyword evidence="12" id="KW-1185">Reference proteome</keyword>
<sequence length="1522" mass="169788">MNQNQIQQLTTHLSQALDQNYDVVNMDAVLSVICALEGTTITKEQLEATRLAKYINQLRRRTKNEHLARRAKSLLKKWREMVGIQQTAAENVPHLSQIASQPTQLTSDFPKSTAVDSHISEPVTHLPFSQSLPSQQIVPHMQSNIDSSEPPPLGVHTEFHTNFSNLVNNIHDREHEEKFNSIATLHNLKDRRQPQLALSGQVGSPQPIVIEQSVNSVFNLTDVSAEKIHEASVVIDIVSDSDENDNNCASKGEKSNLTVPVPLAIPTKPSYRPKKLKKEKKSKDRGGQVAQNIRFGTKVSDVLLQTALAADSEIFSLSNSSMSSILSGDATLGNSQNKTRLSSSELTFTGRFKSVNQLDVSNHSNSSFLTGQNSVFRSNESGKLDEYSAYDSSASCSRLSPSTVEDVRKSENLINARLNNATAIQLATPATGMGYDPNSRSEYSENASQSQIPKRRGRKKGSKGVDALIAKESSSLSQQIFFGGSTVKKVKTTKELFNEIQSRKLSVSMQSSISNLSNSSTNRELASRAIFPRPTSSCSDTSIHSPQILDTYSGNATFTSKTEEPPNSDSDTVTSEPSHDSNKSQEIKESTSLDSNSNSLHTLHLARTPKNLMPKNFNDVTTQLMHLIHSLNSPMSELEIEELYQAQIVPCTCIVIEEVPSTLGEPKKETSDTDTNDPTTSSNYDENISHHKNEENMLNFESLDNGDVGEIQPKTVKSIFDLDFDDNDDPLYSIMDEIRKPIVKFEDIKKNSDTKNVSFSSPVQNVSLNLLHINADAQLDNTNQGKVNSETQNEVLPVFTVHEDPDCVAKHRFYVQTNKVTSFHINSLHNFYIPNINGNWDSVDSSPSFQSEKNFLHTLDSYTVTNGADVVPKYGLLTSDRIRKDLSSLKFIKPFKAKRFKSFVSPFLGVAKCLPTCRRARQRVKEWLNSSNTSAQISKSLQVPEIKIEQQFNSSSPLKVNIDVPISAINSHNENHVPTQVNSNINIPPSPETLFGTCSINAFSNNLLKLANDEVQSADRESSDKSSDNEFQDDSPYSASSSSSFSFSSLKETQDSINEKLKNKRTESIGTKAVIHQGNKRIYAGDATKNNKYVRKEFNIPGKRIKTALNGNLFHLSSNNNSSDSDNEAENDNENEYENSNKEEYAVVQRPQGDGGACSNHIVLTIKKTPSKINSPANSMNAVSPNTDIRSDHVGNVKKTITNYFLEDATKIRSSTKISEERSKLISKAYRLASRSRYRQVSRKHVKGRIPTIDIELKHLFHLNPKETDHISKMKLHNKLFFHHELCMENAVGIEEKIINYSSSSSSNDDDSEVENTFTEEEEKVKKSSSFDTYKIKFETETSAGAAISEVKFESEEDSFLTSSNDSDRSDEEEREEINHTVDERNDFRNNNMLQSFNSIFDESSVASIKLAPPIASLESQKKENTDVSNRCCNNNNLDVGLTNEISNIRQKSTESPESTNSFPLLGFEYRTGIRQSLDAAPKSVPDKDLTRIQQFKEWHQVLQLKSYNNEPLIVLPYVLLE</sequence>
<dbReference type="GO" id="GO:0006357">
    <property type="term" value="P:regulation of transcription by RNA polymerase II"/>
    <property type="evidence" value="ECO:0007669"/>
    <property type="project" value="InterPro"/>
</dbReference>
<dbReference type="InterPro" id="IPR003617">
    <property type="entry name" value="TFIIS/CRSP70_N_sub"/>
</dbReference>
<feature type="compositionally biased region" description="Polar residues" evidence="10">
    <location>
        <begin position="438"/>
        <end position="452"/>
    </location>
</feature>
<feature type="compositionally biased region" description="Acidic residues" evidence="10">
    <location>
        <begin position="1308"/>
        <end position="1322"/>
    </location>
</feature>
<feature type="region of interest" description="Disordered" evidence="10">
    <location>
        <begin position="1014"/>
        <end position="1045"/>
    </location>
</feature>
<dbReference type="GeneID" id="108020408"/>
<keyword evidence="7 9" id="KW-0539">Nucleus</keyword>
<evidence type="ECO:0000313" key="12">
    <source>
        <dbReference type="Proteomes" id="UP001652628"/>
    </source>
</evidence>
<keyword evidence="6" id="KW-0804">Transcription</keyword>
<feature type="compositionally biased region" description="Acidic residues" evidence="10">
    <location>
        <begin position="1125"/>
        <end position="1137"/>
    </location>
</feature>
<evidence type="ECO:0000259" key="11">
    <source>
        <dbReference type="PROSITE" id="PS51319"/>
    </source>
</evidence>
<feature type="region of interest" description="Disordered" evidence="10">
    <location>
        <begin position="552"/>
        <end position="598"/>
    </location>
</feature>
<comment type="subcellular location">
    <subcellularLocation>
        <location evidence="1 9">Nucleus</location>
    </subcellularLocation>
</comment>
<feature type="compositionally biased region" description="Basic and acidic residues" evidence="10">
    <location>
        <begin position="1017"/>
        <end position="1028"/>
    </location>
</feature>
<evidence type="ECO:0000313" key="13">
    <source>
        <dbReference type="RefSeq" id="XP_016944191.4"/>
    </source>
</evidence>
<evidence type="ECO:0000256" key="2">
    <source>
        <dbReference type="ARBA" id="ARBA00009681"/>
    </source>
</evidence>
<evidence type="ECO:0000256" key="1">
    <source>
        <dbReference type="ARBA" id="ARBA00004123"/>
    </source>
</evidence>
<dbReference type="GO" id="GO:0010628">
    <property type="term" value="P:positive regulation of gene expression"/>
    <property type="evidence" value="ECO:0007669"/>
    <property type="project" value="TreeGrafter"/>
</dbReference>
<dbReference type="SUPFAM" id="SSF47676">
    <property type="entry name" value="Conserved domain common to transcription factors TFIIS, elongin A, CRSP70"/>
    <property type="match status" value="1"/>
</dbReference>
<keyword evidence="5" id="KW-0010">Activator</keyword>
<accession>A0AB39ZX04</accession>
<proteinExistence type="inferred from homology"/>
<feature type="region of interest" description="Disordered" evidence="10">
    <location>
        <begin position="429"/>
        <end position="464"/>
    </location>
</feature>
<feature type="compositionally biased region" description="Basic and acidic residues" evidence="10">
    <location>
        <begin position="577"/>
        <end position="591"/>
    </location>
</feature>
<dbReference type="InterPro" id="IPR042376">
    <property type="entry name" value="MED26"/>
</dbReference>
<organism evidence="12 13">
    <name type="scientific">Drosophila suzukii</name>
    <name type="common">Spotted-wing drosophila fruit fly</name>
    <dbReference type="NCBI Taxonomy" id="28584"/>
    <lineage>
        <taxon>Eukaryota</taxon>
        <taxon>Metazoa</taxon>
        <taxon>Ecdysozoa</taxon>
        <taxon>Arthropoda</taxon>
        <taxon>Hexapoda</taxon>
        <taxon>Insecta</taxon>
        <taxon>Pterygota</taxon>
        <taxon>Neoptera</taxon>
        <taxon>Endopterygota</taxon>
        <taxon>Diptera</taxon>
        <taxon>Brachycera</taxon>
        <taxon>Muscomorpha</taxon>
        <taxon>Ephydroidea</taxon>
        <taxon>Drosophilidae</taxon>
        <taxon>Drosophila</taxon>
        <taxon>Sophophora</taxon>
    </lineage>
</organism>
<feature type="compositionally biased region" description="Basic residues" evidence="10">
    <location>
        <begin position="453"/>
        <end position="462"/>
    </location>
</feature>
<dbReference type="Pfam" id="PF08711">
    <property type="entry name" value="Med26"/>
    <property type="match status" value="1"/>
</dbReference>
<dbReference type="GO" id="GO:0003712">
    <property type="term" value="F:transcription coregulator activity"/>
    <property type="evidence" value="ECO:0007669"/>
    <property type="project" value="TreeGrafter"/>
</dbReference>
<evidence type="ECO:0000256" key="6">
    <source>
        <dbReference type="ARBA" id="ARBA00023163"/>
    </source>
</evidence>
<evidence type="ECO:0000256" key="3">
    <source>
        <dbReference type="ARBA" id="ARBA00019686"/>
    </source>
</evidence>
<dbReference type="PANTHER" id="PTHR15201:SF1">
    <property type="entry name" value="MEDIATOR OF RNA POLYMERASE II TRANSCRIPTION SUBUNIT 26"/>
    <property type="match status" value="1"/>
</dbReference>
<dbReference type="RefSeq" id="XP_016944191.4">
    <property type="nucleotide sequence ID" value="XM_017088702.4"/>
</dbReference>
<evidence type="ECO:0000256" key="5">
    <source>
        <dbReference type="ARBA" id="ARBA00023159"/>
    </source>
</evidence>
<dbReference type="PROSITE" id="PS51319">
    <property type="entry name" value="TFIIS_N"/>
    <property type="match status" value="1"/>
</dbReference>
<evidence type="ECO:0000256" key="9">
    <source>
        <dbReference type="PROSITE-ProRule" id="PRU00649"/>
    </source>
</evidence>
<dbReference type="CTD" id="9441"/>
<feature type="region of interest" description="Disordered" evidence="10">
    <location>
        <begin position="1357"/>
        <end position="1384"/>
    </location>
</feature>
<comment type="similarity">
    <text evidence="2">Belongs to the Mediator complex subunit 26 family.</text>
</comment>
<dbReference type="PANTHER" id="PTHR15201">
    <property type="entry name" value="CRSP70"/>
    <property type="match status" value="1"/>
</dbReference>
<feature type="region of interest" description="Disordered" evidence="10">
    <location>
        <begin position="261"/>
        <end position="290"/>
    </location>
</feature>
<feature type="region of interest" description="Disordered" evidence="10">
    <location>
        <begin position="664"/>
        <end position="690"/>
    </location>
</feature>
<feature type="compositionally biased region" description="Polar residues" evidence="10">
    <location>
        <begin position="552"/>
        <end position="576"/>
    </location>
</feature>
<gene>
    <name evidence="13" type="primary">MED26</name>
</gene>
<evidence type="ECO:0000256" key="8">
    <source>
        <dbReference type="ARBA" id="ARBA00031968"/>
    </source>
</evidence>
<dbReference type="Proteomes" id="UP001652628">
    <property type="component" value="Chromosome 4"/>
</dbReference>
<protein>
    <recommendedName>
        <fullName evidence="3">Mediator of RNA polymerase II transcription subunit 26</fullName>
    </recommendedName>
    <alternativeName>
        <fullName evidence="8">Mediator complex subunit 26</fullName>
    </alternativeName>
</protein>
<dbReference type="GO" id="GO:0070847">
    <property type="term" value="C:core mediator complex"/>
    <property type="evidence" value="ECO:0007669"/>
    <property type="project" value="TreeGrafter"/>
</dbReference>
<name>A0AB39ZX04_DROSZ</name>
<dbReference type="InterPro" id="IPR017923">
    <property type="entry name" value="TFIIS_N"/>
</dbReference>
<evidence type="ECO:0000256" key="7">
    <source>
        <dbReference type="ARBA" id="ARBA00023242"/>
    </source>
</evidence>
<dbReference type="GO" id="GO:0016592">
    <property type="term" value="C:mediator complex"/>
    <property type="evidence" value="ECO:0007669"/>
    <property type="project" value="InterPro"/>
</dbReference>
<feature type="domain" description="TFIIS N-terminal" evidence="11">
    <location>
        <begin position="8"/>
        <end position="85"/>
    </location>
</feature>
<feature type="region of interest" description="Disordered" evidence="10">
    <location>
        <begin position="1116"/>
        <end position="1140"/>
    </location>
</feature>
<dbReference type="Gene3D" id="1.20.930.10">
    <property type="entry name" value="Conserved domain common to transcription factors TFIIS, elongin A, CRSP70"/>
    <property type="match status" value="1"/>
</dbReference>
<evidence type="ECO:0000256" key="4">
    <source>
        <dbReference type="ARBA" id="ARBA00023015"/>
    </source>
</evidence>